<evidence type="ECO:0000259" key="3">
    <source>
        <dbReference type="PROSITE" id="PS51857"/>
    </source>
</evidence>
<dbReference type="InterPro" id="IPR012156">
    <property type="entry name" value="Cold_shock_CspA"/>
</dbReference>
<dbReference type="SMART" id="SM00357">
    <property type="entry name" value="CSP"/>
    <property type="match status" value="1"/>
</dbReference>
<keyword evidence="2" id="KW-0963">Cytoplasm</keyword>
<dbReference type="PROSITE" id="PS51857">
    <property type="entry name" value="CSD_2"/>
    <property type="match status" value="1"/>
</dbReference>
<evidence type="ECO:0000256" key="1">
    <source>
        <dbReference type="ARBA" id="ARBA00004496"/>
    </source>
</evidence>
<name>A0A2H0LZ90_9BACT</name>
<dbReference type="Pfam" id="PF00313">
    <property type="entry name" value="CSD"/>
    <property type="match status" value="1"/>
</dbReference>
<dbReference type="AlphaFoldDB" id="A0A2H0LZ90"/>
<organism evidence="4 5">
    <name type="scientific">Candidatus Ghiorseimicrobium undicola</name>
    <dbReference type="NCBI Taxonomy" id="1974746"/>
    <lineage>
        <taxon>Bacteria</taxon>
        <taxon>Pseudomonadati</taxon>
        <taxon>Candidatus Omnitrophota</taxon>
        <taxon>Candidatus Ghiorseimicrobium</taxon>
    </lineage>
</organism>
<dbReference type="GO" id="GO:0003676">
    <property type="term" value="F:nucleic acid binding"/>
    <property type="evidence" value="ECO:0007669"/>
    <property type="project" value="InterPro"/>
</dbReference>
<proteinExistence type="predicted"/>
<dbReference type="EMBL" id="PCWA01000016">
    <property type="protein sequence ID" value="PIQ89750.1"/>
    <property type="molecule type" value="Genomic_DNA"/>
</dbReference>
<dbReference type="InterPro" id="IPR012340">
    <property type="entry name" value="NA-bd_OB-fold"/>
</dbReference>
<evidence type="ECO:0000313" key="4">
    <source>
        <dbReference type="EMBL" id="PIQ89750.1"/>
    </source>
</evidence>
<evidence type="ECO:0000313" key="5">
    <source>
        <dbReference type="Proteomes" id="UP000229641"/>
    </source>
</evidence>
<dbReference type="SUPFAM" id="SSF50249">
    <property type="entry name" value="Nucleic acid-binding proteins"/>
    <property type="match status" value="1"/>
</dbReference>
<feature type="domain" description="CSD" evidence="3">
    <location>
        <begin position="1"/>
        <end position="65"/>
    </location>
</feature>
<gene>
    <name evidence="4" type="ORF">COV72_01495</name>
</gene>
<dbReference type="InterPro" id="IPR011129">
    <property type="entry name" value="CSD"/>
</dbReference>
<dbReference type="InterPro" id="IPR002059">
    <property type="entry name" value="CSP_DNA-bd"/>
</dbReference>
<dbReference type="PRINTS" id="PR00050">
    <property type="entry name" value="COLDSHOCK"/>
</dbReference>
<protein>
    <submittedName>
        <fullName evidence="4">Cold-shock protein</fullName>
    </submittedName>
</protein>
<dbReference type="Proteomes" id="UP000229641">
    <property type="component" value="Unassembled WGS sequence"/>
</dbReference>
<evidence type="ECO:0000256" key="2">
    <source>
        <dbReference type="ARBA" id="ARBA00022490"/>
    </source>
</evidence>
<reference evidence="4 5" key="1">
    <citation type="submission" date="2017-09" db="EMBL/GenBank/DDBJ databases">
        <title>Depth-based differentiation of microbial function through sediment-hosted aquifers and enrichment of novel symbionts in the deep terrestrial subsurface.</title>
        <authorList>
            <person name="Probst A.J."/>
            <person name="Ladd B."/>
            <person name="Jarett J.K."/>
            <person name="Geller-Mcgrath D.E."/>
            <person name="Sieber C.M."/>
            <person name="Emerson J.B."/>
            <person name="Anantharaman K."/>
            <person name="Thomas B.C."/>
            <person name="Malmstrom R."/>
            <person name="Stieglmeier M."/>
            <person name="Klingl A."/>
            <person name="Woyke T."/>
            <person name="Ryan C.M."/>
            <person name="Banfield J.F."/>
        </authorList>
    </citation>
    <scope>NUCLEOTIDE SEQUENCE [LARGE SCALE GENOMIC DNA]</scope>
    <source>
        <strain evidence="4">CG11_big_fil_rev_8_21_14_0_20_42_13</strain>
    </source>
</reference>
<comment type="subcellular location">
    <subcellularLocation>
        <location evidence="1">Cytoplasm</location>
    </subcellularLocation>
</comment>
<dbReference type="GO" id="GO:0005829">
    <property type="term" value="C:cytosol"/>
    <property type="evidence" value="ECO:0007669"/>
    <property type="project" value="UniProtKB-ARBA"/>
</dbReference>
<sequence length="73" mass="8028">MHSGKIKKVVRDRGFGFIVDTDGRELFFHRNSLAGTNFDALTDGQLVEFEVQKSPKGLSAVNVKVTASGNIFE</sequence>
<accession>A0A2H0LZ90</accession>
<dbReference type="Gene3D" id="2.40.50.140">
    <property type="entry name" value="Nucleic acid-binding proteins"/>
    <property type="match status" value="1"/>
</dbReference>
<comment type="caution">
    <text evidence="4">The sequence shown here is derived from an EMBL/GenBank/DDBJ whole genome shotgun (WGS) entry which is preliminary data.</text>
</comment>
<dbReference type="PIRSF" id="PIRSF002599">
    <property type="entry name" value="Cold_shock_A"/>
    <property type="match status" value="1"/>
</dbReference>